<sequence>MSQRCQTSNLKQKQSQINAGFTETRPKSMHGFKNFENSHRSSADPIRQKPLRRRVSARQEVAPPTPAPTGYPPAGVTPEVPFELPTETQTPDEVYGPPEAPEPQPDEVYGPPEATEPQPDEVYGPPEAVEPQQQPEEPQPDAVYGPPETETTSTTEVAEEFPQETEEVVPVEEELEEEAEAEAEDVDEVEEEVLLSDDGSVIAVSTTFDQKPARLVYQRFPQRRQPPTSVPARLRVAKIRQPSAIVYTTRYQRL</sequence>
<dbReference type="Proteomes" id="UP001652621">
    <property type="component" value="Unplaced"/>
</dbReference>
<organism evidence="3">
    <name type="scientific">Musca domestica</name>
    <name type="common">House fly</name>
    <dbReference type="NCBI Taxonomy" id="7370"/>
    <lineage>
        <taxon>Eukaryota</taxon>
        <taxon>Metazoa</taxon>
        <taxon>Ecdysozoa</taxon>
        <taxon>Arthropoda</taxon>
        <taxon>Hexapoda</taxon>
        <taxon>Insecta</taxon>
        <taxon>Pterygota</taxon>
        <taxon>Neoptera</taxon>
        <taxon>Endopterygota</taxon>
        <taxon>Diptera</taxon>
        <taxon>Brachycera</taxon>
        <taxon>Muscomorpha</taxon>
        <taxon>Muscoidea</taxon>
        <taxon>Muscidae</taxon>
        <taxon>Musca</taxon>
    </lineage>
</organism>
<dbReference type="OrthoDB" id="6750008at2759"/>
<feature type="domain" description="DUF4794" evidence="2">
    <location>
        <begin position="69"/>
        <end position="147"/>
    </location>
</feature>
<evidence type="ECO:0000313" key="5">
    <source>
        <dbReference type="RefSeq" id="XP_019892227.2"/>
    </source>
</evidence>
<accession>A0A1I8N622</accession>
<dbReference type="Pfam" id="PF16042">
    <property type="entry name" value="DUF4794"/>
    <property type="match status" value="1"/>
</dbReference>
<evidence type="ECO:0000313" key="3">
    <source>
        <dbReference type="EnsemblMetazoa" id="MDOA011925-PA"/>
    </source>
</evidence>
<evidence type="ECO:0000256" key="1">
    <source>
        <dbReference type="SAM" id="MobiDB-lite"/>
    </source>
</evidence>
<dbReference type="InterPro" id="IPR032011">
    <property type="entry name" value="DUF4794"/>
</dbReference>
<dbReference type="VEuPathDB" id="VectorBase:MDOMA2_009347"/>
<evidence type="ECO:0000259" key="2">
    <source>
        <dbReference type="Pfam" id="PF16042"/>
    </source>
</evidence>
<reference evidence="5" key="2">
    <citation type="submission" date="2025-05" db="UniProtKB">
        <authorList>
            <consortium name="RefSeq"/>
        </authorList>
    </citation>
    <scope>IDENTIFICATION</scope>
    <source>
        <strain evidence="5">Aabys</strain>
        <tissue evidence="5">Whole body</tissue>
    </source>
</reference>
<dbReference type="EnsemblMetazoa" id="MDOA011925-RA">
    <property type="protein sequence ID" value="MDOA011925-PA"/>
    <property type="gene ID" value="MDOA011925"/>
</dbReference>
<dbReference type="RefSeq" id="XP_019892227.2">
    <property type="nucleotide sequence ID" value="XM_020036668.2"/>
</dbReference>
<feature type="compositionally biased region" description="Low complexity" evidence="1">
    <location>
        <begin position="125"/>
        <end position="136"/>
    </location>
</feature>
<dbReference type="AlphaFoldDB" id="A0A1I8N622"/>
<dbReference type="VEuPathDB" id="VectorBase:MDOMA2_019496"/>
<feature type="compositionally biased region" description="Acidic residues" evidence="1">
    <location>
        <begin position="157"/>
        <end position="189"/>
    </location>
</feature>
<feature type="compositionally biased region" description="Polar residues" evidence="1">
    <location>
        <begin position="1"/>
        <end position="21"/>
    </location>
</feature>
<protein>
    <submittedName>
        <fullName evidence="5">Fibrous sheath CABYR-binding protein</fullName>
    </submittedName>
</protein>
<feature type="region of interest" description="Disordered" evidence="1">
    <location>
        <begin position="1"/>
        <end position="189"/>
    </location>
</feature>
<dbReference type="KEGG" id="mde:101900203"/>
<reference evidence="3" key="1">
    <citation type="submission" date="2020-05" db="UniProtKB">
        <authorList>
            <consortium name="EnsemblMetazoa"/>
        </authorList>
    </citation>
    <scope>IDENTIFICATION</scope>
    <source>
        <strain evidence="3">Aabys</strain>
    </source>
</reference>
<accession>A0A9J7DHY9</accession>
<dbReference type="VEuPathDB" id="VectorBase:MDOMA2_008230"/>
<gene>
    <name evidence="5" type="primary">LOC101900203</name>
</gene>
<dbReference type="eggNOG" id="ENOG502TK0J">
    <property type="taxonomic scope" value="Eukaryota"/>
</dbReference>
<proteinExistence type="predicted"/>
<evidence type="ECO:0000313" key="4">
    <source>
        <dbReference type="Proteomes" id="UP001652621"/>
    </source>
</evidence>
<dbReference type="GeneID" id="101900203"/>
<dbReference type="VEuPathDB" id="VectorBase:MDOA011925"/>
<name>A0A1I8N622_MUSDO</name>
<keyword evidence="4" id="KW-1185">Reference proteome</keyword>